<name>A0A976AYY7_9BURK</name>
<organism evidence="1 2">
    <name type="scientific">Cupriavidus taiwanensis</name>
    <dbReference type="NCBI Taxonomy" id="164546"/>
    <lineage>
        <taxon>Bacteria</taxon>
        <taxon>Pseudomonadati</taxon>
        <taxon>Pseudomonadota</taxon>
        <taxon>Betaproteobacteria</taxon>
        <taxon>Burkholderiales</taxon>
        <taxon>Burkholderiaceae</taxon>
        <taxon>Cupriavidus</taxon>
    </lineage>
</organism>
<protein>
    <submittedName>
        <fullName evidence="1">Uncharacterized protein</fullName>
    </submittedName>
</protein>
<sequence>MRMVFLLQGKNSDRAKSICFAGIAKLDTIV</sequence>
<accession>A0A976AYY7</accession>
<comment type="caution">
    <text evidence="1">The sequence shown here is derived from an EMBL/GenBank/DDBJ whole genome shotgun (WGS) entry which is preliminary data.</text>
</comment>
<dbReference type="Proteomes" id="UP000256952">
    <property type="component" value="Chromosome CBM2613_a"/>
</dbReference>
<evidence type="ECO:0000313" key="2">
    <source>
        <dbReference type="Proteomes" id="UP000256952"/>
    </source>
</evidence>
<proteinExistence type="predicted"/>
<dbReference type="EMBL" id="OFTH01000030">
    <property type="protein sequence ID" value="SOZ64814.1"/>
    <property type="molecule type" value="Genomic_DNA"/>
</dbReference>
<evidence type="ECO:0000313" key="1">
    <source>
        <dbReference type="EMBL" id="SOZ64814.1"/>
    </source>
</evidence>
<reference evidence="1 2" key="1">
    <citation type="submission" date="2018-01" db="EMBL/GenBank/DDBJ databases">
        <authorList>
            <person name="Clerissi C."/>
        </authorList>
    </citation>
    <scope>NUCLEOTIDE SEQUENCE [LARGE SCALE GENOMIC DNA]</scope>
    <source>
        <strain evidence="1">Cupriavidus taiwanensis STM 8556</strain>
    </source>
</reference>
<dbReference type="AlphaFoldDB" id="A0A976AYY7"/>
<gene>
    <name evidence="1" type="ORF">CBM2613_A60043</name>
</gene>